<evidence type="ECO:0000313" key="2">
    <source>
        <dbReference type="EMBL" id="BBF81837.1"/>
    </source>
</evidence>
<dbReference type="PANTHER" id="PTHR43102:SF2">
    <property type="entry name" value="GAF DOMAIN-CONTAINING PROTEIN"/>
    <property type="match status" value="1"/>
</dbReference>
<dbReference type="InterPro" id="IPR001610">
    <property type="entry name" value="PAC"/>
</dbReference>
<dbReference type="InterPro" id="IPR035965">
    <property type="entry name" value="PAS-like_dom_sf"/>
</dbReference>
<dbReference type="SUPFAM" id="SSF55781">
    <property type="entry name" value="GAF domain-like"/>
    <property type="match status" value="1"/>
</dbReference>
<dbReference type="SMART" id="SM00086">
    <property type="entry name" value="PAC"/>
    <property type="match status" value="1"/>
</dbReference>
<reference evidence="3" key="1">
    <citation type="journal article" date="2017" name="Biotechnol. Biofuels">
        <title>Evaluation of environmental bacterial communities as a factor affecting the growth of duckweed Lemna minor.</title>
        <authorList>
            <person name="Ishizawa H."/>
            <person name="Kuroda M."/>
            <person name="Morikawa M."/>
            <person name="Ike M."/>
        </authorList>
    </citation>
    <scope>NUCLEOTIDE SEQUENCE [LARGE SCALE GENOMIC DNA]</scope>
    <source>
        <strain evidence="3">M6</strain>
    </source>
</reference>
<dbReference type="InterPro" id="IPR013655">
    <property type="entry name" value="PAS_fold_3"/>
</dbReference>
<dbReference type="Gene3D" id="3.30.450.20">
    <property type="entry name" value="PAS domain"/>
    <property type="match status" value="1"/>
</dbReference>
<reference evidence="3" key="2">
    <citation type="journal article" date="2017" name="Plant Physiol. Biochem.">
        <title>Differential oxidative and antioxidative response of duckweed Lemna minor toward plant growth promoting/inhibiting bacteria.</title>
        <authorList>
            <person name="Ishizawa H."/>
            <person name="Kuroda M."/>
            <person name="Morikawa M."/>
            <person name="Ike M."/>
        </authorList>
    </citation>
    <scope>NUCLEOTIDE SEQUENCE [LARGE SCALE GENOMIC DNA]</scope>
    <source>
        <strain evidence="3">M6</strain>
    </source>
</reference>
<dbReference type="InterPro" id="IPR000700">
    <property type="entry name" value="PAS-assoc_C"/>
</dbReference>
<protein>
    <submittedName>
        <fullName evidence="2">Diguanylate cyclase/phosphodiesterase</fullName>
    </submittedName>
</protein>
<dbReference type="InterPro" id="IPR029016">
    <property type="entry name" value="GAF-like_dom_sf"/>
</dbReference>
<dbReference type="Gene3D" id="2.10.70.100">
    <property type="match status" value="1"/>
</dbReference>
<name>A0A3G9G4Z1_9CAUL</name>
<dbReference type="AlphaFoldDB" id="A0A3G9G4Z1"/>
<gene>
    <name evidence="2" type="ORF">EM6_2445</name>
</gene>
<dbReference type="Pfam" id="PF08447">
    <property type="entry name" value="PAS_3"/>
    <property type="match status" value="1"/>
</dbReference>
<proteinExistence type="predicted"/>
<dbReference type="Gene3D" id="3.30.450.40">
    <property type="match status" value="1"/>
</dbReference>
<dbReference type="RefSeq" id="WP_126423451.1">
    <property type="nucleotide sequence ID" value="NZ_AP018828.1"/>
</dbReference>
<dbReference type="InterPro" id="IPR003018">
    <property type="entry name" value="GAF"/>
</dbReference>
<dbReference type="NCBIfam" id="TIGR00229">
    <property type="entry name" value="sensory_box"/>
    <property type="match status" value="1"/>
</dbReference>
<organism evidence="2 3">
    <name type="scientific">Asticcacaulis excentricus</name>
    <dbReference type="NCBI Taxonomy" id="78587"/>
    <lineage>
        <taxon>Bacteria</taxon>
        <taxon>Pseudomonadati</taxon>
        <taxon>Pseudomonadota</taxon>
        <taxon>Alphaproteobacteria</taxon>
        <taxon>Caulobacterales</taxon>
        <taxon>Caulobacteraceae</taxon>
        <taxon>Asticcacaulis</taxon>
    </lineage>
</organism>
<dbReference type="PANTHER" id="PTHR43102">
    <property type="entry name" value="SLR1143 PROTEIN"/>
    <property type="match status" value="1"/>
</dbReference>
<accession>A0A3G9G4Z1</accession>
<dbReference type="PROSITE" id="PS50113">
    <property type="entry name" value="PAC"/>
    <property type="match status" value="1"/>
</dbReference>
<dbReference type="Proteomes" id="UP000278756">
    <property type="component" value="Chromosome 2"/>
</dbReference>
<dbReference type="InterPro" id="IPR000014">
    <property type="entry name" value="PAS"/>
</dbReference>
<sequence>MITETNAPVSEVQRREAQRLSALRTLEILDSEAEPEFDQVTRLAADVFDCPIAAISLIDAIRQWFKSSVGLSVCETPREQAFCDYTICRDEVMVVLDATKDPRFANNPLVLGDTHIRFYAGAPIRFGEVLVGSLCVIDTEARAEFNDRDRARLTTLAATVSSLMTLRKDAQMQKAIVRRCNENQKKLEMMEAVAGVGYWHVDLENQTVEWSQGVYRIHGLTPQIFHPNLTNALECYHPDDRQRVSDCVKAAAYRGEGYSFEARLVRADGDIRTVFSQGSVECDEAGQPLSLFGVLQDVTGRKSIAA</sequence>
<dbReference type="SUPFAM" id="SSF55785">
    <property type="entry name" value="PYP-like sensor domain (PAS domain)"/>
    <property type="match status" value="1"/>
</dbReference>
<evidence type="ECO:0000313" key="3">
    <source>
        <dbReference type="Proteomes" id="UP000278756"/>
    </source>
</evidence>
<dbReference type="OrthoDB" id="9801651at2"/>
<dbReference type="SMART" id="SM00065">
    <property type="entry name" value="GAF"/>
    <property type="match status" value="1"/>
</dbReference>
<dbReference type="EMBL" id="AP018828">
    <property type="protein sequence ID" value="BBF81837.1"/>
    <property type="molecule type" value="Genomic_DNA"/>
</dbReference>
<dbReference type="Pfam" id="PF01590">
    <property type="entry name" value="GAF"/>
    <property type="match status" value="1"/>
</dbReference>
<feature type="domain" description="PAC" evidence="1">
    <location>
        <begin position="258"/>
        <end position="306"/>
    </location>
</feature>
<dbReference type="CDD" id="cd00130">
    <property type="entry name" value="PAS"/>
    <property type="match status" value="1"/>
</dbReference>
<evidence type="ECO:0000259" key="1">
    <source>
        <dbReference type="PROSITE" id="PS50113"/>
    </source>
</evidence>